<dbReference type="HOGENOM" id="CLU_1228270_0_0_0"/>
<dbReference type="PIR" id="G75396">
    <property type="entry name" value="G75396"/>
</dbReference>
<dbReference type="Pfam" id="PF10016">
    <property type="entry name" value="DUF2259"/>
    <property type="match status" value="1"/>
</dbReference>
<gene>
    <name evidence="1" type="ordered locus">DR_1425</name>
</gene>
<dbReference type="PATRIC" id="fig|243230.17.peg.1621"/>
<dbReference type="InParanoid" id="Q9RUG1"/>
<dbReference type="EnsemblBacteria" id="AAF11002">
    <property type="protein sequence ID" value="AAF11002"/>
    <property type="gene ID" value="DR_1425"/>
</dbReference>
<evidence type="ECO:0000313" key="2">
    <source>
        <dbReference type="Proteomes" id="UP000002524"/>
    </source>
</evidence>
<evidence type="ECO:0008006" key="3">
    <source>
        <dbReference type="Google" id="ProtNLM"/>
    </source>
</evidence>
<evidence type="ECO:0000313" key="1">
    <source>
        <dbReference type="EMBL" id="AAF11002.1"/>
    </source>
</evidence>
<proteinExistence type="predicted"/>
<dbReference type="InterPro" id="IPR018725">
    <property type="entry name" value="DUF2259_secreted"/>
</dbReference>
<dbReference type="eggNOG" id="COG5497">
    <property type="taxonomic scope" value="Bacteria"/>
</dbReference>
<sequence length="206" mass="22239">MRQVSFSADNRRVLVLTGYVQDGSGFPQAALHLLDTGTGRTLFQQVRRSEDTSVTPSALLGQLLRTQASRLKAAGINPARSNRPRYLGPQPTFPQWTDALQSGQSRTQPVFLWSRPVPFVLKVQRVAAPCAYPGLLPEGEGPATFHLSVNGQVIAAPRAPAVPCAARYLLDRVDLSGNRVLVTLRAYGPGFEGPEATPVFVAATLH</sequence>
<accession>Q9RUG1</accession>
<dbReference type="KEGG" id="dra:DR_1425"/>
<keyword evidence="2" id="KW-1185">Reference proteome</keyword>
<reference evidence="1 2" key="1">
    <citation type="journal article" date="1999" name="Science">
        <title>Genome sequence of the radioresistant bacterium Deinococcus radiodurans R1.</title>
        <authorList>
            <person name="White O."/>
            <person name="Eisen J.A."/>
            <person name="Heidelberg J.F."/>
            <person name="Hickey E.K."/>
            <person name="Peterson J.D."/>
            <person name="Dodson R.J."/>
            <person name="Haft D.H."/>
            <person name="Gwinn M.L."/>
            <person name="Nelson W.C."/>
            <person name="Richardson D.L."/>
            <person name="Moffat K.S."/>
            <person name="Qin H."/>
            <person name="Jiang L."/>
            <person name="Pamphile W."/>
            <person name="Crosby M."/>
            <person name="Shen M."/>
            <person name="Vamathevan J.J."/>
            <person name="Lam P."/>
            <person name="McDonald L."/>
            <person name="Utterback T."/>
            <person name="Zalewski C."/>
            <person name="Makarova K.S."/>
            <person name="Aravind L."/>
            <person name="Daly M.J."/>
            <person name="Minton K.W."/>
            <person name="Fleischmann R.D."/>
            <person name="Ketchum K.A."/>
            <person name="Nelson K.E."/>
            <person name="Salzberg S."/>
            <person name="Smith H.O."/>
            <person name="Venter J.C."/>
            <person name="Fraser C.M."/>
        </authorList>
    </citation>
    <scope>NUCLEOTIDE SEQUENCE [LARGE SCALE GENOMIC DNA]</scope>
    <source>
        <strain evidence="2">ATCC 13939 / DSM 20539 / JCM 16871 / LMG 4051 / NBRC 15346 / NCIMB 9279 / R1 / VKM B-1422</strain>
    </source>
</reference>
<dbReference type="PaxDb" id="243230-DR_1425"/>
<name>Q9RUG1_DEIRA</name>
<protein>
    <recommendedName>
        <fullName evidence="3">DUF2259 domain-containing protein</fullName>
    </recommendedName>
</protein>
<dbReference type="AlphaFoldDB" id="Q9RUG1"/>
<dbReference type="OrthoDB" id="63067at2"/>
<dbReference type="STRING" id="243230.DR_1425"/>
<dbReference type="EMBL" id="AE000513">
    <property type="protein sequence ID" value="AAF11002.1"/>
    <property type="molecule type" value="Genomic_DNA"/>
</dbReference>
<organism evidence="1 2">
    <name type="scientific">Deinococcus radiodurans (strain ATCC 13939 / DSM 20539 / JCM 16871 / CCUG 27074 / LMG 4051 / NBRC 15346 / NCIMB 9279 / VKM B-1422 / R1)</name>
    <dbReference type="NCBI Taxonomy" id="243230"/>
    <lineage>
        <taxon>Bacteria</taxon>
        <taxon>Thermotogati</taxon>
        <taxon>Deinococcota</taxon>
        <taxon>Deinococci</taxon>
        <taxon>Deinococcales</taxon>
        <taxon>Deinococcaceae</taxon>
        <taxon>Deinococcus</taxon>
    </lineage>
</organism>
<dbReference type="Proteomes" id="UP000002524">
    <property type="component" value="Chromosome 1"/>
</dbReference>